<dbReference type="Gene3D" id="3.40.50.11220">
    <property type="match status" value="1"/>
</dbReference>
<dbReference type="Pfam" id="PF11760">
    <property type="entry name" value="CbiG_N"/>
    <property type="match status" value="1"/>
</dbReference>
<keyword evidence="4 8" id="KW-0808">Transferase</keyword>
<protein>
    <submittedName>
        <fullName evidence="8">Precorrin-3B C(17)-methyltransferase</fullName>
        <ecNumber evidence="8">2.1.1.131</ecNumber>
    </submittedName>
</protein>
<keyword evidence="2" id="KW-0169">Cobalamin biosynthesis</keyword>
<dbReference type="InterPro" id="IPR021744">
    <property type="entry name" value="CbiG_N"/>
</dbReference>
<dbReference type="EC" id="2.1.1.131" evidence="8"/>
<evidence type="ECO:0000313" key="9">
    <source>
        <dbReference type="Proteomes" id="UP000662185"/>
    </source>
</evidence>
<reference evidence="9" key="1">
    <citation type="journal article" date="2020" name="ISME J.">
        <title>Comparative genomics reveals insights into cyanobacterial evolution and habitat adaptation.</title>
        <authorList>
            <person name="Chen M.Y."/>
            <person name="Teng W.K."/>
            <person name="Zhao L."/>
            <person name="Hu C.X."/>
            <person name="Zhou Y.K."/>
            <person name="Han B.P."/>
            <person name="Song L.R."/>
            <person name="Shu W.S."/>
        </authorList>
    </citation>
    <scope>NUCLEOTIDE SEQUENCE [LARGE SCALE GENOMIC DNA]</scope>
    <source>
        <strain evidence="9">FACHB-251</strain>
    </source>
</reference>
<dbReference type="InterPro" id="IPR038029">
    <property type="entry name" value="GbiG_N_sf"/>
</dbReference>
<evidence type="ECO:0000256" key="4">
    <source>
        <dbReference type="ARBA" id="ARBA00022679"/>
    </source>
</evidence>
<evidence type="ECO:0000256" key="3">
    <source>
        <dbReference type="ARBA" id="ARBA00022603"/>
    </source>
</evidence>
<keyword evidence="9" id="KW-1185">Reference proteome</keyword>
<dbReference type="NCBIfam" id="TIGR01466">
    <property type="entry name" value="cobJ_cbiH"/>
    <property type="match status" value="1"/>
</dbReference>
<dbReference type="CDD" id="cd11646">
    <property type="entry name" value="Precorrin_3B_C17_MT"/>
    <property type="match status" value="1"/>
</dbReference>
<proteinExistence type="predicted"/>
<comment type="caution">
    <text evidence="8">The sequence shown here is derived from an EMBL/GenBank/DDBJ whole genome shotgun (WGS) entry which is preliminary data.</text>
</comment>
<dbReference type="PANTHER" id="PTHR47036">
    <property type="entry name" value="COBALT-FACTOR III C(17)-METHYLTRANSFERASE-RELATED"/>
    <property type="match status" value="1"/>
</dbReference>
<dbReference type="InterPro" id="IPR000878">
    <property type="entry name" value="4pyrrol_Mease"/>
</dbReference>
<dbReference type="InterPro" id="IPR051810">
    <property type="entry name" value="Precorrin_MeTrfase"/>
</dbReference>
<gene>
    <name evidence="8" type="primary">cobJ</name>
    <name evidence="8" type="ORF">H6G06_25380</name>
</gene>
<accession>A0A927A3Q3</accession>
<dbReference type="Proteomes" id="UP000662185">
    <property type="component" value="Unassembled WGS sequence"/>
</dbReference>
<dbReference type="GO" id="GO:0030789">
    <property type="term" value="F:precorrin-3B C17-methyltransferase activity"/>
    <property type="evidence" value="ECO:0007669"/>
    <property type="project" value="UniProtKB-EC"/>
</dbReference>
<dbReference type="InterPro" id="IPR006363">
    <property type="entry name" value="Cbl_synth_CobJ/CibH_dom"/>
</dbReference>
<dbReference type="EMBL" id="JACJQU010000028">
    <property type="protein sequence ID" value="MBD2296723.1"/>
    <property type="molecule type" value="Genomic_DNA"/>
</dbReference>
<dbReference type="Pfam" id="PF00590">
    <property type="entry name" value="TP_methylase"/>
    <property type="match status" value="1"/>
</dbReference>
<dbReference type="Gene3D" id="3.40.1010.10">
    <property type="entry name" value="Cobalt-precorrin-4 Transmethylase, Domain 1"/>
    <property type="match status" value="1"/>
</dbReference>
<dbReference type="InterPro" id="IPR014776">
    <property type="entry name" value="4pyrrole_Mease_sub2"/>
</dbReference>
<dbReference type="SUPFAM" id="SSF159672">
    <property type="entry name" value="CbiG N-terminal domain-like"/>
    <property type="match status" value="1"/>
</dbReference>
<evidence type="ECO:0000256" key="2">
    <source>
        <dbReference type="ARBA" id="ARBA00022573"/>
    </source>
</evidence>
<feature type="domain" description="Tetrapyrrole methylase" evidence="6">
    <location>
        <begin position="327"/>
        <end position="538"/>
    </location>
</feature>
<dbReference type="InterPro" id="IPR014777">
    <property type="entry name" value="4pyrrole_Mease_sub1"/>
</dbReference>
<evidence type="ECO:0000259" key="6">
    <source>
        <dbReference type="Pfam" id="PF00590"/>
    </source>
</evidence>
<organism evidence="8 9">
    <name type="scientific">Anabaena sphaerica FACHB-251</name>
    <dbReference type="NCBI Taxonomy" id="2692883"/>
    <lineage>
        <taxon>Bacteria</taxon>
        <taxon>Bacillati</taxon>
        <taxon>Cyanobacteriota</taxon>
        <taxon>Cyanophyceae</taxon>
        <taxon>Nostocales</taxon>
        <taxon>Nostocaceae</taxon>
        <taxon>Anabaena</taxon>
    </lineage>
</organism>
<evidence type="ECO:0000256" key="1">
    <source>
        <dbReference type="ARBA" id="ARBA00004953"/>
    </source>
</evidence>
<dbReference type="GO" id="GO:0032259">
    <property type="term" value="P:methylation"/>
    <property type="evidence" value="ECO:0007669"/>
    <property type="project" value="UniProtKB-KW"/>
</dbReference>
<dbReference type="GO" id="GO:0009236">
    <property type="term" value="P:cobalamin biosynthetic process"/>
    <property type="evidence" value="ECO:0007669"/>
    <property type="project" value="UniProtKB-KW"/>
</dbReference>
<dbReference type="Gene3D" id="3.30.950.10">
    <property type="entry name" value="Methyltransferase, Cobalt-precorrin-4 Transmethylase, Domain 2"/>
    <property type="match status" value="1"/>
</dbReference>
<dbReference type="PANTHER" id="PTHR47036:SF1">
    <property type="entry name" value="COBALT-FACTOR III C(17)-METHYLTRANSFERASE-RELATED"/>
    <property type="match status" value="1"/>
</dbReference>
<name>A0A927A3Q3_9NOST</name>
<dbReference type="RefSeq" id="WP_190564839.1">
    <property type="nucleotide sequence ID" value="NZ_JACJQU010000028.1"/>
</dbReference>
<dbReference type="InterPro" id="IPR035996">
    <property type="entry name" value="4pyrrol_Methylase_sf"/>
</dbReference>
<evidence type="ECO:0000259" key="7">
    <source>
        <dbReference type="Pfam" id="PF11760"/>
    </source>
</evidence>
<dbReference type="AlphaFoldDB" id="A0A927A3Q3"/>
<keyword evidence="3 8" id="KW-0489">Methyltransferase</keyword>
<evidence type="ECO:0000313" key="8">
    <source>
        <dbReference type="EMBL" id="MBD2296723.1"/>
    </source>
</evidence>
<sequence>MKTRVAPAVVILGQNSIAVARQIINILPGAKLYGLASRTCDVDVSFTSFGDTLRELFAAGTPIIGICAAGILIRTLAPLITDKSQEPPVLAVAEDGSAVVPLLGGLSGVNELARQIAEALNIQAAITTTGDLRFRTALLSPPPGYHLANPEDAKKFIADLLAGAKVKLVGTAPWLSESNLPIDDNGELTIQVTEKEVIPQPDCLVYHPAKIAIAITSPSTQTLTQIHELLADAQVSPKAVAVILAPLYLAANPILQNIAKIFQVPTRFFQASQLTEFTTQGYSFHEAVVFVGTEPNNKSLCSPFSQITLTVSPQIIHPETIGQPQGKLAIIGTGPGASKWMSPEVKEILNAATDLVGYKTYINLIGALADGKNIHESDNREEEARAKMALDLAAEGRYVAVVSSGDPGIYAMATAVFEVIDRYNQPEWHTIDIQVAPGISAMQATAAAIGAPLGHDFCVISLSDILKPWEIIAQRITTAAQGDFVIAFYNPVSKERTWQLAEAKNILLQYRKADTPVILGWNLGRPGQAVKVITLEQLEPIEADMRTLIIVGSSQTRKIETSEQDIRVYTPRRYNS</sequence>
<keyword evidence="5" id="KW-0949">S-adenosyl-L-methionine</keyword>
<comment type="pathway">
    <text evidence="1">Cofactor biosynthesis; adenosylcobalamin biosynthesis.</text>
</comment>
<dbReference type="SUPFAM" id="SSF53790">
    <property type="entry name" value="Tetrapyrrole methylase"/>
    <property type="match status" value="1"/>
</dbReference>
<evidence type="ECO:0000256" key="5">
    <source>
        <dbReference type="ARBA" id="ARBA00022691"/>
    </source>
</evidence>
<feature type="domain" description="Cobalamin synthesis G N-terminal" evidence="7">
    <location>
        <begin position="52"/>
        <end position="131"/>
    </location>
</feature>